<keyword evidence="2" id="KW-1185">Reference proteome</keyword>
<evidence type="ECO:0000313" key="2">
    <source>
        <dbReference type="Proteomes" id="UP000601223"/>
    </source>
</evidence>
<gene>
    <name evidence="1" type="ORF">Cba03nite_25080</name>
</gene>
<protein>
    <submittedName>
        <fullName evidence="1">Uncharacterized protein</fullName>
    </submittedName>
</protein>
<dbReference type="Proteomes" id="UP000601223">
    <property type="component" value="Unassembled WGS sequence"/>
</dbReference>
<sequence>MVVVIQRVRVVWRQDERGAAHADLRRGVPEVLHLPDALPDGPVVVHEIVADSADGYRLSERVLSGDRAAANVALELTPAEGGVTVRTTQTHAAYPYDQPRRLFTVPAGQVALYRANFRVCGCTCATRWWYEDWTVRVANAPARPGLFTERAPQQIADHRVHLYGGHARRRTT</sequence>
<proteinExistence type="predicted"/>
<comment type="caution">
    <text evidence="1">The sequence shown here is derived from an EMBL/GenBank/DDBJ whole genome shotgun (WGS) entry which is preliminary data.</text>
</comment>
<evidence type="ECO:0000313" key="1">
    <source>
        <dbReference type="EMBL" id="GIF81159.1"/>
    </source>
</evidence>
<accession>A0A8J3JQ05</accession>
<organism evidence="1 2">
    <name type="scientific">Catellatospora bangladeshensis</name>
    <dbReference type="NCBI Taxonomy" id="310355"/>
    <lineage>
        <taxon>Bacteria</taxon>
        <taxon>Bacillati</taxon>
        <taxon>Actinomycetota</taxon>
        <taxon>Actinomycetes</taxon>
        <taxon>Micromonosporales</taxon>
        <taxon>Micromonosporaceae</taxon>
        <taxon>Catellatospora</taxon>
    </lineage>
</organism>
<reference evidence="1 2" key="1">
    <citation type="submission" date="2021-01" db="EMBL/GenBank/DDBJ databases">
        <title>Whole genome shotgun sequence of Catellatospora bangladeshensis NBRC 107357.</title>
        <authorList>
            <person name="Komaki H."/>
            <person name="Tamura T."/>
        </authorList>
    </citation>
    <scope>NUCLEOTIDE SEQUENCE [LARGE SCALE GENOMIC DNA]</scope>
    <source>
        <strain evidence="1 2">NBRC 107357</strain>
    </source>
</reference>
<name>A0A8J3JQ05_9ACTN</name>
<dbReference type="EMBL" id="BONF01000011">
    <property type="protein sequence ID" value="GIF81159.1"/>
    <property type="molecule type" value="Genomic_DNA"/>
</dbReference>
<dbReference type="AlphaFoldDB" id="A0A8J3JQ05"/>